<comment type="caution">
    <text evidence="2">The sequence shown here is derived from an EMBL/GenBank/DDBJ whole genome shotgun (WGS) entry which is preliminary data.</text>
</comment>
<keyword evidence="1" id="KW-0472">Membrane</keyword>
<protein>
    <submittedName>
        <fullName evidence="2">Uncharacterized protein</fullName>
    </submittedName>
</protein>
<dbReference type="Proteomes" id="UP000216913">
    <property type="component" value="Unassembled WGS sequence"/>
</dbReference>
<sequence>MTYVAVCSLLVILAILALLVATIRFAGAERSARVSAALGGSTFAFLLILPVSLVLVQSFE</sequence>
<name>A0A261TFE7_9BORD</name>
<dbReference type="OrthoDB" id="9946290at2"/>
<evidence type="ECO:0000256" key="1">
    <source>
        <dbReference type="SAM" id="Phobius"/>
    </source>
</evidence>
<keyword evidence="1" id="KW-0812">Transmembrane</keyword>
<evidence type="ECO:0000313" key="2">
    <source>
        <dbReference type="EMBL" id="OZI47942.1"/>
    </source>
</evidence>
<keyword evidence="3" id="KW-1185">Reference proteome</keyword>
<dbReference type="AlphaFoldDB" id="A0A261TFE7"/>
<feature type="transmembrane region" description="Helical" evidence="1">
    <location>
        <begin position="36"/>
        <end position="56"/>
    </location>
</feature>
<gene>
    <name evidence="2" type="ORF">CAL25_16250</name>
</gene>
<evidence type="ECO:0000313" key="3">
    <source>
        <dbReference type="Proteomes" id="UP000216913"/>
    </source>
</evidence>
<proteinExistence type="predicted"/>
<keyword evidence="1" id="KW-1133">Transmembrane helix</keyword>
<dbReference type="EMBL" id="NEVP01000010">
    <property type="protein sequence ID" value="OZI47942.1"/>
    <property type="molecule type" value="Genomic_DNA"/>
</dbReference>
<accession>A0A261TFE7</accession>
<organism evidence="2 3">
    <name type="scientific">Bordetella genomosp. 5</name>
    <dbReference type="NCBI Taxonomy" id="1395608"/>
    <lineage>
        <taxon>Bacteria</taxon>
        <taxon>Pseudomonadati</taxon>
        <taxon>Pseudomonadota</taxon>
        <taxon>Betaproteobacteria</taxon>
        <taxon>Burkholderiales</taxon>
        <taxon>Alcaligenaceae</taxon>
        <taxon>Bordetella</taxon>
    </lineage>
</organism>
<reference evidence="2 3" key="1">
    <citation type="submission" date="2017-05" db="EMBL/GenBank/DDBJ databases">
        <title>Complete and WGS of Bordetella genogroups.</title>
        <authorList>
            <person name="Spilker T."/>
            <person name="LiPuma J."/>
        </authorList>
    </citation>
    <scope>NUCLEOTIDE SEQUENCE [LARGE SCALE GENOMIC DNA]</scope>
    <source>
        <strain evidence="2 3">AU10456</strain>
    </source>
</reference>
<dbReference type="RefSeq" id="WP_094801756.1">
    <property type="nucleotide sequence ID" value="NZ_NEVN01000008.1"/>
</dbReference>